<keyword evidence="9" id="KW-1185">Reference proteome</keyword>
<dbReference type="AlphaFoldDB" id="A0A6A3AH53"/>
<feature type="transmembrane region" description="Helical" evidence="7">
    <location>
        <begin position="98"/>
        <end position="120"/>
    </location>
</feature>
<proteinExistence type="inferred from homology"/>
<feature type="transmembrane region" description="Helical" evidence="7">
    <location>
        <begin position="332"/>
        <end position="349"/>
    </location>
</feature>
<dbReference type="GO" id="GO:0015086">
    <property type="term" value="F:cadmium ion transmembrane transporter activity"/>
    <property type="evidence" value="ECO:0007669"/>
    <property type="project" value="TreeGrafter"/>
</dbReference>
<dbReference type="EMBL" id="VEPZ02001013">
    <property type="protein sequence ID" value="KAE8702102.1"/>
    <property type="molecule type" value="Genomic_DNA"/>
</dbReference>
<accession>A0A6A3AH53</accession>
<dbReference type="InterPro" id="IPR001046">
    <property type="entry name" value="NRAMP_fam"/>
</dbReference>
<gene>
    <name evidence="8" type="ORF">F3Y22_tig00110503pilonHSYRG00833</name>
</gene>
<dbReference type="NCBIfam" id="NF037982">
    <property type="entry name" value="Nramp_1"/>
    <property type="match status" value="1"/>
</dbReference>
<feature type="transmembrane region" description="Helical" evidence="7">
    <location>
        <begin position="59"/>
        <end position="78"/>
    </location>
</feature>
<comment type="similarity">
    <text evidence="2">Belongs to the NRAMP (TC 2.A.55) family.</text>
</comment>
<feature type="transmembrane region" description="Helical" evidence="7">
    <location>
        <begin position="441"/>
        <end position="463"/>
    </location>
</feature>
<feature type="transmembrane region" description="Helical" evidence="7">
    <location>
        <begin position="398"/>
        <end position="421"/>
    </location>
</feature>
<protein>
    <submittedName>
        <fullName evidence="8">Ethylene-insensitive protein 2</fullName>
    </submittedName>
</protein>
<feature type="transmembrane region" description="Helical" evidence="7">
    <location>
        <begin position="201"/>
        <end position="220"/>
    </location>
</feature>
<dbReference type="Proteomes" id="UP000436088">
    <property type="component" value="Unassembled WGS sequence"/>
</dbReference>
<comment type="subcellular location">
    <subcellularLocation>
        <location evidence="1">Membrane</location>
        <topology evidence="1">Multi-pass membrane protein</topology>
    </subcellularLocation>
</comment>
<dbReference type="GO" id="GO:0005384">
    <property type="term" value="F:manganese ion transmembrane transporter activity"/>
    <property type="evidence" value="ECO:0007669"/>
    <property type="project" value="TreeGrafter"/>
</dbReference>
<dbReference type="Pfam" id="PF01566">
    <property type="entry name" value="Nramp"/>
    <property type="match status" value="1"/>
</dbReference>
<evidence type="ECO:0000256" key="4">
    <source>
        <dbReference type="ARBA" id="ARBA00022989"/>
    </source>
</evidence>
<evidence type="ECO:0000256" key="6">
    <source>
        <dbReference type="SAM" id="MobiDB-lite"/>
    </source>
</evidence>
<keyword evidence="3 7" id="KW-0812">Transmembrane</keyword>
<feature type="compositionally biased region" description="Basic and acidic residues" evidence="6">
    <location>
        <begin position="551"/>
        <end position="560"/>
    </location>
</feature>
<evidence type="ECO:0000313" key="8">
    <source>
        <dbReference type="EMBL" id="KAE8702102.1"/>
    </source>
</evidence>
<evidence type="ECO:0000256" key="7">
    <source>
        <dbReference type="SAM" id="Phobius"/>
    </source>
</evidence>
<evidence type="ECO:0000256" key="2">
    <source>
        <dbReference type="ARBA" id="ARBA00009965"/>
    </source>
</evidence>
<reference evidence="8" key="1">
    <citation type="submission" date="2019-09" db="EMBL/GenBank/DDBJ databases">
        <title>Draft genome information of white flower Hibiscus syriacus.</title>
        <authorList>
            <person name="Kim Y.-M."/>
        </authorList>
    </citation>
    <scope>NUCLEOTIDE SEQUENCE [LARGE SCALE GENOMIC DNA]</scope>
    <source>
        <strain evidence="8">YM2019G1</strain>
    </source>
</reference>
<organism evidence="8 9">
    <name type="scientific">Hibiscus syriacus</name>
    <name type="common">Rose of Sharon</name>
    <dbReference type="NCBI Taxonomy" id="106335"/>
    <lineage>
        <taxon>Eukaryota</taxon>
        <taxon>Viridiplantae</taxon>
        <taxon>Streptophyta</taxon>
        <taxon>Embryophyta</taxon>
        <taxon>Tracheophyta</taxon>
        <taxon>Spermatophyta</taxon>
        <taxon>Magnoliopsida</taxon>
        <taxon>eudicotyledons</taxon>
        <taxon>Gunneridae</taxon>
        <taxon>Pentapetalae</taxon>
        <taxon>rosids</taxon>
        <taxon>malvids</taxon>
        <taxon>Malvales</taxon>
        <taxon>Malvaceae</taxon>
        <taxon>Malvoideae</taxon>
        <taxon>Hibiscus</taxon>
    </lineage>
</organism>
<evidence type="ECO:0000256" key="1">
    <source>
        <dbReference type="ARBA" id="ARBA00004141"/>
    </source>
</evidence>
<dbReference type="GO" id="GO:0005886">
    <property type="term" value="C:plasma membrane"/>
    <property type="evidence" value="ECO:0007669"/>
    <property type="project" value="TreeGrafter"/>
</dbReference>
<dbReference type="GO" id="GO:0034755">
    <property type="term" value="P:iron ion transmembrane transport"/>
    <property type="evidence" value="ECO:0007669"/>
    <property type="project" value="TreeGrafter"/>
</dbReference>
<dbReference type="PANTHER" id="PTHR11706:SF75">
    <property type="entry name" value="ETHYLENE-INSENSITIVE PROTEIN 2"/>
    <property type="match status" value="1"/>
</dbReference>
<dbReference type="PANTHER" id="PTHR11706">
    <property type="entry name" value="SOLUTE CARRIER PROTEIN FAMILY 11 MEMBER"/>
    <property type="match status" value="1"/>
</dbReference>
<feature type="transmembrane region" description="Helical" evidence="7">
    <location>
        <begin position="140"/>
        <end position="169"/>
    </location>
</feature>
<keyword evidence="4 7" id="KW-1133">Transmembrane helix</keyword>
<dbReference type="PRINTS" id="PR00447">
    <property type="entry name" value="NATRESASSCMP"/>
</dbReference>
<evidence type="ECO:0000256" key="5">
    <source>
        <dbReference type="ARBA" id="ARBA00023136"/>
    </source>
</evidence>
<evidence type="ECO:0000313" key="9">
    <source>
        <dbReference type="Proteomes" id="UP000436088"/>
    </source>
</evidence>
<keyword evidence="5 7" id="KW-0472">Membrane</keyword>
<feature type="transmembrane region" description="Helical" evidence="7">
    <location>
        <begin position="175"/>
        <end position="194"/>
    </location>
</feature>
<evidence type="ECO:0000256" key="3">
    <source>
        <dbReference type="ARBA" id="ARBA00022692"/>
    </source>
</evidence>
<feature type="region of interest" description="Disordered" evidence="6">
    <location>
        <begin position="533"/>
        <end position="560"/>
    </location>
</feature>
<sequence>MEIHKVPTVLCWTASIRLVSCGSTGSWKVYFRCSLVLLCLGCFNNMEAERGDDNHQQGVLHRMLPAVLPVLLISVGYVDPGKWVATVEGGARFGFDLVVPMLLFNCAAILCQYLSARIGVVTGRDLAQICSYEYNKSTRIFLGVQAELSVVVLDLTMVLGVAHGINILFGMDLSTGVFLAALDALLFPVFATFLDHRRASFLCIYAVGFILLSYVFEVLLNQPEISISMTGIPTKLSGESAFAMMSLLGASIMPHNFYLHSSIVQEHLGPQNISKRTLCHNHLFSILCGFGGIYLVNFVLMNSAANVFYSAGLALVTFYDAMSLMEQLFRNGILPLVFLLVMFLSNQLTASTWNLGGQVVLHDFLGLEIPGWLQCATIRIVAMVPALYCVWTSGPEGVYQIFIFAQVMVALLLPSSVIPLFRVASSRPIMGVYKISPIVEFLSLITFMGMLGLKIIFVVEMIFGSSDWAGNLRYNAGISMPTSFVVLLATACASFSLMLWLAATPLKSASSKCKTQTLKWDLNRTVSEMAIEREENELSETQYRGEGPAHMPERSAAPEKSIESFSDLSFRHYNLDLPETIMESEQDIRLTTVNESSNGVYPSH</sequence>
<feature type="transmembrane region" description="Helical" evidence="7">
    <location>
        <begin position="484"/>
        <end position="503"/>
    </location>
</feature>
<name>A0A6A3AH53_HIBSY</name>
<comment type="caution">
    <text evidence="8">The sequence shown here is derived from an EMBL/GenBank/DDBJ whole genome shotgun (WGS) entry which is preliminary data.</text>
</comment>